<proteinExistence type="predicted"/>
<keyword evidence="7" id="KW-1185">Reference proteome</keyword>
<dbReference type="EMBL" id="CP141059">
    <property type="protein sequence ID" value="WQQ28317.1"/>
    <property type="molecule type" value="Genomic_DNA"/>
</dbReference>
<evidence type="ECO:0000256" key="4">
    <source>
        <dbReference type="SAM" id="Phobius"/>
    </source>
</evidence>
<feature type="transmembrane region" description="Helical" evidence="4">
    <location>
        <begin position="59"/>
        <end position="78"/>
    </location>
</feature>
<reference evidence="7" key="1">
    <citation type="submission" date="2023-12" db="EMBL/GenBank/DDBJ databases">
        <title>Novel species in genus Nocardioides.</title>
        <authorList>
            <person name="Zhou H."/>
        </authorList>
    </citation>
    <scope>NUCLEOTIDE SEQUENCE [LARGE SCALE GENOMIC DNA]</scope>
    <source>
        <strain evidence="7">HM61</strain>
    </source>
</reference>
<dbReference type="InterPro" id="IPR036890">
    <property type="entry name" value="HATPase_C_sf"/>
</dbReference>
<accession>A0ABZ0ZVM9</accession>
<dbReference type="Gene3D" id="3.30.565.10">
    <property type="entry name" value="Histidine kinase-like ATPase, C-terminal domain"/>
    <property type="match status" value="1"/>
</dbReference>
<evidence type="ECO:0000256" key="3">
    <source>
        <dbReference type="ARBA" id="ARBA00023012"/>
    </source>
</evidence>
<name>A0ABZ0ZVM9_9ACTN</name>
<gene>
    <name evidence="6" type="ORF">SHK19_08820</name>
</gene>
<evidence type="ECO:0000256" key="2">
    <source>
        <dbReference type="ARBA" id="ARBA00022777"/>
    </source>
</evidence>
<feature type="transmembrane region" description="Helical" evidence="4">
    <location>
        <begin position="123"/>
        <end position="144"/>
    </location>
</feature>
<feature type="domain" description="Histidine kinase/HSP90-like ATPase" evidence="5">
    <location>
        <begin position="401"/>
        <end position="493"/>
    </location>
</feature>
<feature type="transmembrane region" description="Helical" evidence="4">
    <location>
        <begin position="263"/>
        <end position="283"/>
    </location>
</feature>
<dbReference type="InterPro" id="IPR003594">
    <property type="entry name" value="HATPase_dom"/>
</dbReference>
<dbReference type="InterPro" id="IPR011712">
    <property type="entry name" value="Sig_transdc_His_kin_sub3_dim/P"/>
</dbReference>
<dbReference type="Gene3D" id="1.20.5.1930">
    <property type="match status" value="1"/>
</dbReference>
<feature type="transmembrane region" description="Helical" evidence="4">
    <location>
        <begin position="235"/>
        <end position="256"/>
    </location>
</feature>
<keyword evidence="4" id="KW-0812">Transmembrane</keyword>
<dbReference type="SUPFAM" id="SSF55874">
    <property type="entry name" value="ATPase domain of HSP90 chaperone/DNA topoisomerase II/histidine kinase"/>
    <property type="match status" value="1"/>
</dbReference>
<dbReference type="SMART" id="SM00387">
    <property type="entry name" value="HATPase_c"/>
    <property type="match status" value="1"/>
</dbReference>
<keyword evidence="4" id="KW-0472">Membrane</keyword>
<dbReference type="RefSeq" id="WP_322457392.1">
    <property type="nucleotide sequence ID" value="NZ_CP141059.1"/>
</dbReference>
<dbReference type="PANTHER" id="PTHR24421:SF58">
    <property type="entry name" value="SIGNAL TRANSDUCTION HISTIDINE-PROTEIN KINASE_PHOSPHATASE UHPB"/>
    <property type="match status" value="1"/>
</dbReference>
<keyword evidence="2 6" id="KW-0418">Kinase</keyword>
<evidence type="ECO:0000259" key="5">
    <source>
        <dbReference type="SMART" id="SM00387"/>
    </source>
</evidence>
<organism evidence="6 7">
    <name type="scientific">Nocardioides bizhenqiangii</name>
    <dbReference type="NCBI Taxonomy" id="3095076"/>
    <lineage>
        <taxon>Bacteria</taxon>
        <taxon>Bacillati</taxon>
        <taxon>Actinomycetota</taxon>
        <taxon>Actinomycetes</taxon>
        <taxon>Propionibacteriales</taxon>
        <taxon>Nocardioidaceae</taxon>
        <taxon>Nocardioides</taxon>
    </lineage>
</organism>
<dbReference type="Pfam" id="PF02518">
    <property type="entry name" value="HATPase_c"/>
    <property type="match status" value="1"/>
</dbReference>
<keyword evidence="1" id="KW-0808">Transferase</keyword>
<feature type="transmembrane region" description="Helical" evidence="4">
    <location>
        <begin position="156"/>
        <end position="177"/>
    </location>
</feature>
<feature type="transmembrane region" description="Helical" evidence="4">
    <location>
        <begin position="29"/>
        <end position="47"/>
    </location>
</feature>
<protein>
    <submittedName>
        <fullName evidence="6">Histidine kinase</fullName>
    </submittedName>
</protein>
<dbReference type="GO" id="GO:0016301">
    <property type="term" value="F:kinase activity"/>
    <property type="evidence" value="ECO:0007669"/>
    <property type="project" value="UniProtKB-KW"/>
</dbReference>
<feature type="transmembrane region" description="Helical" evidence="4">
    <location>
        <begin position="90"/>
        <end position="111"/>
    </location>
</feature>
<evidence type="ECO:0000313" key="7">
    <source>
        <dbReference type="Proteomes" id="UP001327225"/>
    </source>
</evidence>
<evidence type="ECO:0000313" key="6">
    <source>
        <dbReference type="EMBL" id="WQQ28317.1"/>
    </source>
</evidence>
<dbReference type="CDD" id="cd16917">
    <property type="entry name" value="HATPase_UhpB-NarQ-NarX-like"/>
    <property type="match status" value="1"/>
</dbReference>
<dbReference type="PANTHER" id="PTHR24421">
    <property type="entry name" value="NITRATE/NITRITE SENSOR PROTEIN NARX-RELATED"/>
    <property type="match status" value="1"/>
</dbReference>
<dbReference type="InterPro" id="IPR050482">
    <property type="entry name" value="Sensor_HK_TwoCompSys"/>
</dbReference>
<evidence type="ECO:0000256" key="1">
    <source>
        <dbReference type="ARBA" id="ARBA00022679"/>
    </source>
</evidence>
<keyword evidence="4" id="KW-1133">Transmembrane helix</keyword>
<dbReference type="Pfam" id="PF07730">
    <property type="entry name" value="HisKA_3"/>
    <property type="match status" value="1"/>
</dbReference>
<keyword evidence="3" id="KW-0902">Two-component regulatory system</keyword>
<dbReference type="Proteomes" id="UP001327225">
    <property type="component" value="Chromosome"/>
</dbReference>
<sequence>MPAPAEPRVEISEVRSTGTPLQRLGVRRAVVCALAFCAVLSLVFEAIDFDPTFGTRRFHVALETADALVLIVLAAVLLGRFRSDGSLRNLVLAAGVVVIAVKNGLFAANAMFLDDTVAGDHPIVWGTAVSGVLGASLLAAAGLLTDRRIDNSPRVAGVVLVLGSFAVVALALAMNAVHDWLPTAFPTVPDDDEFTDLDVLSGHPVKIGIDLGTSVGYAVAAAAFARLADRYRDDFVGWMAVGSAIASCAFIYYAMIPSRFTELLYGGEILWLCAIIAFLYGAISEISNLESALVRSAVRAERRRVARDLHDGVVQELAYIATHGGRLLEQVGGTPYEASVRRISDAASRALDESRGAIAALNRELDEPLHQAVGLAAKDVADRADVRLDLRIDPSVETPVEWRDALIRIAREAVGNAARHGGASSVVLELGGKPVVLTVSDDGRGFDPGAPRSAHSFGLRSMRERSESLGGTFEVLSTEDAGTTVRVVVAPSS</sequence>